<sequence>MLHSGLTIRNSIITFMFTLDISTALVIITDIIIAGFRLLKRVALF</sequence>
<gene>
    <name evidence="2" type="ORF">MTBBW1_1000008</name>
</gene>
<evidence type="ECO:0000313" key="2">
    <source>
        <dbReference type="EMBL" id="SLM27451.1"/>
    </source>
</evidence>
<organism evidence="2 3">
    <name type="scientific">Desulfamplus magnetovallimortis</name>
    <dbReference type="NCBI Taxonomy" id="1246637"/>
    <lineage>
        <taxon>Bacteria</taxon>
        <taxon>Pseudomonadati</taxon>
        <taxon>Thermodesulfobacteriota</taxon>
        <taxon>Desulfobacteria</taxon>
        <taxon>Desulfobacterales</taxon>
        <taxon>Desulfobacteraceae</taxon>
        <taxon>Desulfamplus</taxon>
    </lineage>
</organism>
<evidence type="ECO:0000313" key="3">
    <source>
        <dbReference type="Proteomes" id="UP000191931"/>
    </source>
</evidence>
<keyword evidence="1" id="KW-0812">Transmembrane</keyword>
<dbReference type="EMBL" id="FWEV01000003">
    <property type="protein sequence ID" value="SLM27451.1"/>
    <property type="molecule type" value="Genomic_DNA"/>
</dbReference>
<keyword evidence="1" id="KW-1133">Transmembrane helix</keyword>
<name>A0A1W1H4Q4_9BACT</name>
<feature type="transmembrane region" description="Helical" evidence="1">
    <location>
        <begin position="12"/>
        <end position="39"/>
    </location>
</feature>
<keyword evidence="3" id="KW-1185">Reference proteome</keyword>
<reference evidence="2 3" key="1">
    <citation type="submission" date="2017-03" db="EMBL/GenBank/DDBJ databases">
        <authorList>
            <person name="Afonso C.L."/>
            <person name="Miller P.J."/>
            <person name="Scott M.A."/>
            <person name="Spackman E."/>
            <person name="Goraichik I."/>
            <person name="Dimitrov K.M."/>
            <person name="Suarez D.L."/>
            <person name="Swayne D.E."/>
        </authorList>
    </citation>
    <scope>NUCLEOTIDE SEQUENCE [LARGE SCALE GENOMIC DNA]</scope>
    <source>
        <strain evidence="2">PRJEB14757</strain>
    </source>
</reference>
<dbReference type="AlphaFoldDB" id="A0A1W1H4Q4"/>
<protein>
    <submittedName>
        <fullName evidence="2">Uncharacterized protein</fullName>
    </submittedName>
</protein>
<evidence type="ECO:0000256" key="1">
    <source>
        <dbReference type="SAM" id="Phobius"/>
    </source>
</evidence>
<dbReference type="Proteomes" id="UP000191931">
    <property type="component" value="Unassembled WGS sequence"/>
</dbReference>
<accession>A0A1W1H4Q4</accession>
<proteinExistence type="predicted"/>
<keyword evidence="1" id="KW-0472">Membrane</keyword>